<dbReference type="EMBL" id="MF405918">
    <property type="protein sequence ID" value="QKU34444.1"/>
    <property type="molecule type" value="Genomic_DNA"/>
</dbReference>
<accession>A0A6N1NGV4</accession>
<dbReference type="KEGG" id="vg:80517766"/>
<dbReference type="RefSeq" id="YP_010781075.1">
    <property type="nucleotide sequence ID" value="NC_075038.1"/>
</dbReference>
<proteinExistence type="predicted"/>
<evidence type="ECO:0000313" key="1">
    <source>
        <dbReference type="EMBL" id="QKU34444.1"/>
    </source>
</evidence>
<sequence>MLIIMLVPEGLLLSESSDELTKEVPLSNLHQQIRKGVALLGTRWATPFQIGLLLSK</sequence>
<organism evidence="1">
    <name type="scientific">Tupanvirus deep ocean</name>
    <dbReference type="NCBI Taxonomy" id="2126984"/>
    <lineage>
        <taxon>Viruses</taxon>
        <taxon>Varidnaviria</taxon>
        <taxon>Bamfordvirae</taxon>
        <taxon>Nucleocytoviricota</taxon>
        <taxon>Megaviricetes</taxon>
        <taxon>Imitervirales</taxon>
        <taxon>Mimiviridae</taxon>
        <taxon>Megamimivirinae</taxon>
        <taxon>Tupanvirus</taxon>
        <taxon>Tupanvirus altamarinense</taxon>
    </lineage>
</organism>
<protein>
    <submittedName>
        <fullName evidence="1">Putative ORFan</fullName>
    </submittedName>
</protein>
<reference evidence="1" key="1">
    <citation type="submission" date="2017-06" db="EMBL/GenBank/DDBJ databases">
        <authorList>
            <person name="Assis F.L."/>
            <person name="Abrahao J.S."/>
            <person name="Silva L."/>
            <person name="Khalil J.B."/>
            <person name="Rodrigues R."/>
            <person name="Silva L.S."/>
            <person name="Boratto P."/>
            <person name="Andrade M."/>
            <person name="Kroon E.G."/>
            <person name="Ribeiro B."/>
            <person name="Bergier I."/>
            <person name="Seligmann H."/>
            <person name="Ghigo E."/>
            <person name="Colson P."/>
            <person name="Levasseur A."/>
            <person name="Raoult D."/>
            <person name="Scola B.L."/>
        </authorList>
    </citation>
    <scope>NUCLEOTIDE SEQUENCE</scope>
    <source>
        <strain evidence="1">Deep ocean</strain>
    </source>
</reference>
<dbReference type="GeneID" id="80517766"/>
<name>A0A6N1NGV4_9VIRU</name>
<reference evidence="1" key="2">
    <citation type="journal article" date="2018" name="Nat. Commun.">
        <title>Tailed giant Tupanvirus possesses the most complete translational apparatus of the known virosphere.</title>
        <authorList>
            <person name="Abrahao J."/>
            <person name="Silva L."/>
            <person name="Silva L.S."/>
            <person name="Khalil J.Y.B."/>
            <person name="Rodrigues R."/>
            <person name="Arantes T."/>
            <person name="Assis F."/>
            <person name="Boratto P."/>
            <person name="Andrade M."/>
            <person name="Kroon E.G."/>
            <person name="Ribeiro B."/>
            <person name="Bergier I."/>
            <person name="Seligmann H."/>
            <person name="Ghigo E."/>
            <person name="Colson P."/>
            <person name="Levasseur A."/>
            <person name="Kroemer G."/>
            <person name="Raoult D."/>
            <person name="La Scola B."/>
        </authorList>
    </citation>
    <scope>NUCLEOTIDE SEQUENCE [LARGE SCALE GENOMIC DNA]</scope>
    <source>
        <strain evidence="1">Deep ocean</strain>
    </source>
</reference>